<dbReference type="Proteomes" id="UP000269396">
    <property type="component" value="Unassembled WGS sequence"/>
</dbReference>
<protein>
    <submittedName>
        <fullName evidence="2">Uncharacterized protein</fullName>
    </submittedName>
</protein>
<evidence type="ECO:0000313" key="3">
    <source>
        <dbReference type="Proteomes" id="UP000269396"/>
    </source>
</evidence>
<dbReference type="EMBL" id="UZAL01004356">
    <property type="protein sequence ID" value="VDO90030.1"/>
    <property type="molecule type" value="Genomic_DNA"/>
</dbReference>
<dbReference type="AlphaFoldDB" id="A0A183NL67"/>
<proteinExistence type="predicted"/>
<feature type="region of interest" description="Disordered" evidence="1">
    <location>
        <begin position="15"/>
        <end position="69"/>
    </location>
</feature>
<keyword evidence="3" id="KW-1185">Reference proteome</keyword>
<evidence type="ECO:0000256" key="1">
    <source>
        <dbReference type="SAM" id="MobiDB-lite"/>
    </source>
</evidence>
<evidence type="ECO:0000313" key="2">
    <source>
        <dbReference type="EMBL" id="VDO90030.1"/>
    </source>
</evidence>
<sequence>MSFILCSRNWNNYENHYPEDRDVYSQLPTQNTSNSLAKYYQQQQQQPSMRENKPHHSGRTNQEEALMNG</sequence>
<name>A0A183NL67_9TREM</name>
<accession>A0A183NL67</accession>
<organism evidence="2 3">
    <name type="scientific">Schistosoma mattheei</name>
    <dbReference type="NCBI Taxonomy" id="31246"/>
    <lineage>
        <taxon>Eukaryota</taxon>
        <taxon>Metazoa</taxon>
        <taxon>Spiralia</taxon>
        <taxon>Lophotrochozoa</taxon>
        <taxon>Platyhelminthes</taxon>
        <taxon>Trematoda</taxon>
        <taxon>Digenea</taxon>
        <taxon>Strigeidida</taxon>
        <taxon>Schistosomatoidea</taxon>
        <taxon>Schistosomatidae</taxon>
        <taxon>Schistosoma</taxon>
    </lineage>
</organism>
<reference evidence="2 3" key="1">
    <citation type="submission" date="2018-11" db="EMBL/GenBank/DDBJ databases">
        <authorList>
            <consortium name="Pathogen Informatics"/>
        </authorList>
    </citation>
    <scope>NUCLEOTIDE SEQUENCE [LARGE SCALE GENOMIC DNA]</scope>
    <source>
        <strain>Denwood</strain>
        <strain evidence="3">Zambia</strain>
    </source>
</reference>
<gene>
    <name evidence="2" type="ORF">SMTD_LOCUS2853</name>
</gene>
<feature type="compositionally biased region" description="Polar residues" evidence="1">
    <location>
        <begin position="26"/>
        <end position="36"/>
    </location>
</feature>